<evidence type="ECO:0000313" key="2">
    <source>
        <dbReference type="Proteomes" id="UP001145114"/>
    </source>
</evidence>
<protein>
    <submittedName>
        <fullName evidence="1">Uncharacterized protein</fullName>
    </submittedName>
</protein>
<keyword evidence="2" id="KW-1185">Reference proteome</keyword>
<organism evidence="1 2">
    <name type="scientific">Spiromyces aspiralis</name>
    <dbReference type="NCBI Taxonomy" id="68401"/>
    <lineage>
        <taxon>Eukaryota</taxon>
        <taxon>Fungi</taxon>
        <taxon>Fungi incertae sedis</taxon>
        <taxon>Zoopagomycota</taxon>
        <taxon>Kickxellomycotina</taxon>
        <taxon>Kickxellomycetes</taxon>
        <taxon>Kickxellales</taxon>
        <taxon>Kickxellaceae</taxon>
        <taxon>Spiromyces</taxon>
    </lineage>
</organism>
<sequence length="136" mass="15480">PVHRTPSLAASVRSNDTAFAQKYGTCSRECIGRGATAVVRVAHKVGHAGSRMYAIKEFRRRRQNESEREYVKKLTSEFCVSSSLHHENVVETLDLIQDERKHWCQVMEFCPGGDLYTIIRDGMMGPPEINCCFKQM</sequence>
<evidence type="ECO:0000313" key="1">
    <source>
        <dbReference type="EMBL" id="KAJ1676069.1"/>
    </source>
</evidence>
<name>A0ACC1HP03_9FUNG</name>
<comment type="caution">
    <text evidence="1">The sequence shown here is derived from an EMBL/GenBank/DDBJ whole genome shotgun (WGS) entry which is preliminary data.</text>
</comment>
<proteinExistence type="predicted"/>
<dbReference type="EMBL" id="JAMZIH010005093">
    <property type="protein sequence ID" value="KAJ1676069.1"/>
    <property type="molecule type" value="Genomic_DNA"/>
</dbReference>
<feature type="non-terminal residue" evidence="1">
    <location>
        <position position="136"/>
    </location>
</feature>
<feature type="non-terminal residue" evidence="1">
    <location>
        <position position="1"/>
    </location>
</feature>
<dbReference type="Proteomes" id="UP001145114">
    <property type="component" value="Unassembled WGS sequence"/>
</dbReference>
<gene>
    <name evidence="1" type="ORF">EV182_008945</name>
</gene>
<reference evidence="1" key="1">
    <citation type="submission" date="2022-06" db="EMBL/GenBank/DDBJ databases">
        <title>Phylogenomic reconstructions and comparative analyses of Kickxellomycotina fungi.</title>
        <authorList>
            <person name="Reynolds N.K."/>
            <person name="Stajich J.E."/>
            <person name="Barry K."/>
            <person name="Grigoriev I.V."/>
            <person name="Crous P."/>
            <person name="Smith M.E."/>
        </authorList>
    </citation>
    <scope>NUCLEOTIDE SEQUENCE</scope>
    <source>
        <strain evidence="1">RSA 2271</strain>
    </source>
</reference>
<accession>A0ACC1HP03</accession>